<sequence length="237" mass="26096">MSAEIVTTLFLAHPDDAGEAYERYARRVHDSPALVHALSPGPHPIDEPYSLWDLRTEAAYGNLAAPEQMQLYEANALVDFTGVDRDDVIDSFFLDDPFSAARFPSTIGGLSGITTRDPVDPGDALQLITVVYLSAEGAEEEVQELFTQLLESCRAVAFEEEIAPVEALDTPDLVGPLWIRDATLNIIGRGDRVFSPAKEAWAGWLLTPDTLRDVEDRITEKFGPQRVIIARAIAEPF</sequence>
<accession>A0A1H1UIZ2</accession>
<reference evidence="1 2" key="1">
    <citation type="submission" date="2016-10" db="EMBL/GenBank/DDBJ databases">
        <authorList>
            <person name="de Groot N.N."/>
        </authorList>
    </citation>
    <scope>NUCLEOTIDE SEQUENCE [LARGE SCALE GENOMIC DNA]</scope>
    <source>
        <strain evidence="1 2">DSM 45434</strain>
    </source>
</reference>
<evidence type="ECO:0000313" key="2">
    <source>
        <dbReference type="Proteomes" id="UP000182237"/>
    </source>
</evidence>
<dbReference type="RefSeq" id="WP_019193547.1">
    <property type="nucleotide sequence ID" value="NZ_LT629765.1"/>
</dbReference>
<keyword evidence="2" id="KW-1185">Reference proteome</keyword>
<dbReference type="Proteomes" id="UP000182237">
    <property type="component" value="Chromosome I"/>
</dbReference>
<protein>
    <recommendedName>
        <fullName evidence="3">EthD domain-containing protein</fullName>
    </recommendedName>
</protein>
<dbReference type="EMBL" id="LT629765">
    <property type="protein sequence ID" value="SDS72320.1"/>
    <property type="molecule type" value="Genomic_DNA"/>
</dbReference>
<organism evidence="1 2">
    <name type="scientific">Corynebacterium timonense</name>
    <dbReference type="NCBI Taxonomy" id="441500"/>
    <lineage>
        <taxon>Bacteria</taxon>
        <taxon>Bacillati</taxon>
        <taxon>Actinomycetota</taxon>
        <taxon>Actinomycetes</taxon>
        <taxon>Mycobacteriales</taxon>
        <taxon>Corynebacteriaceae</taxon>
        <taxon>Corynebacterium</taxon>
    </lineage>
</organism>
<dbReference type="OrthoDB" id="4401429at2"/>
<evidence type="ECO:0008006" key="3">
    <source>
        <dbReference type="Google" id="ProtNLM"/>
    </source>
</evidence>
<gene>
    <name evidence="1" type="ORF">SAMN04488539_2250</name>
</gene>
<dbReference type="AlphaFoldDB" id="A0A1H1UIZ2"/>
<dbReference type="eggNOG" id="ENOG5031IYU">
    <property type="taxonomic scope" value="Bacteria"/>
</dbReference>
<dbReference type="STRING" id="1203190.GCA_000312345_00691"/>
<proteinExistence type="predicted"/>
<evidence type="ECO:0000313" key="1">
    <source>
        <dbReference type="EMBL" id="SDS72320.1"/>
    </source>
</evidence>
<name>A0A1H1UIZ2_9CORY</name>